<accession>A0A0W0ZJH2</accession>
<feature type="domain" description="Xylose isomerase-like TIM barrel" evidence="1">
    <location>
        <begin position="34"/>
        <end position="291"/>
    </location>
</feature>
<dbReference type="EMBL" id="LNYY01000019">
    <property type="protein sequence ID" value="KTD69217.1"/>
    <property type="molecule type" value="Genomic_DNA"/>
</dbReference>
<dbReference type="InterPro" id="IPR050312">
    <property type="entry name" value="IolE/XylAMocC-like"/>
</dbReference>
<dbReference type="PANTHER" id="PTHR12110:SF41">
    <property type="entry name" value="INOSOSE DEHYDRATASE"/>
    <property type="match status" value="1"/>
</dbReference>
<reference evidence="2 3" key="1">
    <citation type="submission" date="2015-11" db="EMBL/GenBank/DDBJ databases">
        <title>Genomic analysis of 38 Legionella species identifies large and diverse effector repertoires.</title>
        <authorList>
            <person name="Burstein D."/>
            <person name="Amaro F."/>
            <person name="Zusman T."/>
            <person name="Lifshitz Z."/>
            <person name="Cohen O."/>
            <person name="Gilbert J.A."/>
            <person name="Pupko T."/>
            <person name="Shuman H.A."/>
            <person name="Segal G."/>
        </authorList>
    </citation>
    <scope>NUCLEOTIDE SEQUENCE [LARGE SCALE GENOMIC DNA]</scope>
    <source>
        <strain evidence="2 3">IMVS3376</strain>
    </source>
</reference>
<evidence type="ECO:0000313" key="2">
    <source>
        <dbReference type="EMBL" id="KTD69217.1"/>
    </source>
</evidence>
<name>A0A0W0ZJH2_9GAMM</name>
<dbReference type="PATRIC" id="fig|947033.5.peg.2516"/>
<sequence>MRIKLGIAPINWCNDDDPELGKEISFEQCISEMSAAGYVGTELGNKYPRDVSILKKALTEHGLQLSSAWFSTFFTEPDQYEHTLSRFMDHLSFMRAMGASFINVCECGHAIQGTKRPILSPHKPEFSAEQWEALIQGLHAMGRIAHDFNMQLVYHYHAGTGVFYEHEIDYLMANTSPQLVSLLLDTGHAAFADIDSLNLINKYKERILYVHLKDIRIEVLDKVKNEHMNFMDAVRAGVFTVPGDGALEFAPIINMMQKNQYSGWMIVEAEQDPAKAPPLEYAKKAFALLQQYIE</sequence>
<dbReference type="Proteomes" id="UP000054926">
    <property type="component" value="Unassembled WGS sequence"/>
</dbReference>
<comment type="caution">
    <text evidence="2">The sequence shown here is derived from an EMBL/GenBank/DDBJ whole genome shotgun (WGS) entry which is preliminary data.</text>
</comment>
<evidence type="ECO:0000313" key="3">
    <source>
        <dbReference type="Proteomes" id="UP000054926"/>
    </source>
</evidence>
<evidence type="ECO:0000259" key="1">
    <source>
        <dbReference type="Pfam" id="PF01261"/>
    </source>
</evidence>
<dbReference type="RefSeq" id="WP_058511168.1">
    <property type="nucleotide sequence ID" value="NZ_LNYY01000019.1"/>
</dbReference>
<dbReference type="NCBIfam" id="TIGR04379">
    <property type="entry name" value="myo_inos_iolE"/>
    <property type="match status" value="1"/>
</dbReference>
<dbReference type="InterPro" id="IPR036237">
    <property type="entry name" value="Xyl_isomerase-like_sf"/>
</dbReference>
<protein>
    <submittedName>
        <fullName evidence="2">Myo-inositol catabolism protein iolE</fullName>
    </submittedName>
</protein>
<dbReference type="SUPFAM" id="SSF51658">
    <property type="entry name" value="Xylose isomerase-like"/>
    <property type="match status" value="1"/>
</dbReference>
<proteinExistence type="predicted"/>
<dbReference type="Pfam" id="PF01261">
    <property type="entry name" value="AP_endonuc_2"/>
    <property type="match status" value="1"/>
</dbReference>
<dbReference type="InterPro" id="IPR013022">
    <property type="entry name" value="Xyl_isomerase-like_TIM-brl"/>
</dbReference>
<dbReference type="OrthoDB" id="9804047at2"/>
<dbReference type="Gene3D" id="3.20.20.150">
    <property type="entry name" value="Divalent-metal-dependent TIM barrel enzymes"/>
    <property type="match status" value="1"/>
</dbReference>
<dbReference type="AlphaFoldDB" id="A0A0W0ZJH2"/>
<dbReference type="PANTHER" id="PTHR12110">
    <property type="entry name" value="HYDROXYPYRUVATE ISOMERASE"/>
    <property type="match status" value="1"/>
</dbReference>
<gene>
    <name evidence="2" type="primary">iolE</name>
    <name evidence="2" type="ORF">Lste_2375</name>
</gene>
<organism evidence="2 3">
    <name type="scientific">Legionella steelei</name>
    <dbReference type="NCBI Taxonomy" id="947033"/>
    <lineage>
        <taxon>Bacteria</taxon>
        <taxon>Pseudomonadati</taxon>
        <taxon>Pseudomonadota</taxon>
        <taxon>Gammaproteobacteria</taxon>
        <taxon>Legionellales</taxon>
        <taxon>Legionellaceae</taxon>
        <taxon>Legionella</taxon>
    </lineage>
</organism>
<dbReference type="STRING" id="947033.Lste_2375"/>
<dbReference type="InterPro" id="IPR030823">
    <property type="entry name" value="IolE/MocC"/>
</dbReference>
<keyword evidence="3" id="KW-1185">Reference proteome</keyword>